<evidence type="ECO:0000256" key="2">
    <source>
        <dbReference type="SAM" id="Phobius"/>
    </source>
</evidence>
<evidence type="ECO:0000313" key="3">
    <source>
        <dbReference type="EMBL" id="TFD87694.1"/>
    </source>
</evidence>
<sequence>MTTPHQHDDTSAQVGYTRAPAPPGSQLDWSSTVTAPTEFVPYIYTAAEVERITGRRRLSIAAVSCGLAGLGLGVFGVFGLPLALIAIPLALIARTTENRARTLWLSGLLSGLFGVLIAAGWIVYICQTVLPLL</sequence>
<proteinExistence type="predicted"/>
<feature type="transmembrane region" description="Helical" evidence="2">
    <location>
        <begin position="58"/>
        <end position="91"/>
    </location>
</feature>
<feature type="compositionally biased region" description="Basic and acidic residues" evidence="1">
    <location>
        <begin position="1"/>
        <end position="10"/>
    </location>
</feature>
<keyword evidence="2" id="KW-0812">Transmembrane</keyword>
<protein>
    <recommendedName>
        <fullName evidence="5">DUF4190 domain-containing protein</fullName>
    </recommendedName>
</protein>
<comment type="caution">
    <text evidence="3">The sequence shown here is derived from an EMBL/GenBank/DDBJ whole genome shotgun (WGS) entry which is preliminary data.</text>
</comment>
<accession>A0A4V6QIW1</accession>
<dbReference type="Proteomes" id="UP000297626">
    <property type="component" value="Unassembled WGS sequence"/>
</dbReference>
<reference evidence="3 4" key="1">
    <citation type="submission" date="2019-03" db="EMBL/GenBank/DDBJ databases">
        <title>Genomics of glacier-inhabiting Cryobacterium strains.</title>
        <authorList>
            <person name="Liu Q."/>
            <person name="Xin Y.-H."/>
        </authorList>
    </citation>
    <scope>NUCLEOTIDE SEQUENCE [LARGE SCALE GENOMIC DNA]</scope>
    <source>
        <strain evidence="3 4">Sr54</strain>
    </source>
</reference>
<name>A0A4V6QIW1_9MICO</name>
<feature type="region of interest" description="Disordered" evidence="1">
    <location>
        <begin position="1"/>
        <end position="27"/>
    </location>
</feature>
<evidence type="ECO:0000256" key="1">
    <source>
        <dbReference type="SAM" id="MobiDB-lite"/>
    </source>
</evidence>
<organism evidence="3 4">
    <name type="scientific">Cryobacterium serini</name>
    <dbReference type="NCBI Taxonomy" id="1259201"/>
    <lineage>
        <taxon>Bacteria</taxon>
        <taxon>Bacillati</taxon>
        <taxon>Actinomycetota</taxon>
        <taxon>Actinomycetes</taxon>
        <taxon>Micrococcales</taxon>
        <taxon>Microbacteriaceae</taxon>
        <taxon>Cryobacterium</taxon>
    </lineage>
</organism>
<dbReference type="AlphaFoldDB" id="A0A4V6QIW1"/>
<evidence type="ECO:0008006" key="5">
    <source>
        <dbReference type="Google" id="ProtNLM"/>
    </source>
</evidence>
<keyword evidence="2" id="KW-0472">Membrane</keyword>
<dbReference type="EMBL" id="SOHN01000011">
    <property type="protein sequence ID" value="TFD87694.1"/>
    <property type="molecule type" value="Genomic_DNA"/>
</dbReference>
<evidence type="ECO:0000313" key="4">
    <source>
        <dbReference type="Proteomes" id="UP000297626"/>
    </source>
</evidence>
<feature type="transmembrane region" description="Helical" evidence="2">
    <location>
        <begin position="103"/>
        <end position="124"/>
    </location>
</feature>
<dbReference type="RefSeq" id="WP_134529631.1">
    <property type="nucleotide sequence ID" value="NZ_SOHN01000011.1"/>
</dbReference>
<keyword evidence="2" id="KW-1133">Transmembrane helix</keyword>
<gene>
    <name evidence="3" type="ORF">E3T51_09455</name>
</gene>
<keyword evidence="4" id="KW-1185">Reference proteome</keyword>